<protein>
    <submittedName>
        <fullName evidence="1">3421_t:CDS:1</fullName>
    </submittedName>
</protein>
<dbReference type="Proteomes" id="UP000789525">
    <property type="component" value="Unassembled WGS sequence"/>
</dbReference>
<reference evidence="1" key="1">
    <citation type="submission" date="2021-06" db="EMBL/GenBank/DDBJ databases">
        <authorList>
            <person name="Kallberg Y."/>
            <person name="Tangrot J."/>
            <person name="Rosling A."/>
        </authorList>
    </citation>
    <scope>NUCLEOTIDE SEQUENCE</scope>
    <source>
        <strain evidence="1">CL356</strain>
    </source>
</reference>
<organism evidence="1 2">
    <name type="scientific">Acaulospora colombiana</name>
    <dbReference type="NCBI Taxonomy" id="27376"/>
    <lineage>
        <taxon>Eukaryota</taxon>
        <taxon>Fungi</taxon>
        <taxon>Fungi incertae sedis</taxon>
        <taxon>Mucoromycota</taxon>
        <taxon>Glomeromycotina</taxon>
        <taxon>Glomeromycetes</taxon>
        <taxon>Diversisporales</taxon>
        <taxon>Acaulosporaceae</taxon>
        <taxon>Acaulospora</taxon>
    </lineage>
</organism>
<accession>A0ACA9QCZ0</accession>
<dbReference type="EMBL" id="CAJVPT010051197">
    <property type="protein sequence ID" value="CAG8747409.1"/>
    <property type="molecule type" value="Genomic_DNA"/>
</dbReference>
<keyword evidence="2" id="KW-1185">Reference proteome</keyword>
<comment type="caution">
    <text evidence="1">The sequence shown here is derived from an EMBL/GenBank/DDBJ whole genome shotgun (WGS) entry which is preliminary data.</text>
</comment>
<name>A0ACA9QCZ0_9GLOM</name>
<evidence type="ECO:0000313" key="1">
    <source>
        <dbReference type="EMBL" id="CAG8747409.1"/>
    </source>
</evidence>
<proteinExistence type="predicted"/>
<evidence type="ECO:0000313" key="2">
    <source>
        <dbReference type="Proteomes" id="UP000789525"/>
    </source>
</evidence>
<sequence>GAQTPTLPLPLDPPSHPLSSTCLHPTLILPLDSRVSTIMGVPSTANLYHSKPTFVQHDEDIQVEHAAYCIVQLRRVLDCAVRLGEAVIHPSDTASSPINQQAFDDFLSLITKHKETGYHEVDMSQVTPHLTSAFVLRRLAKEAFSQSHKHLRRKLKGRGAYEG</sequence>
<gene>
    <name evidence="1" type="ORF">ACOLOM_LOCUS12521</name>
</gene>
<feature type="non-terminal residue" evidence="1">
    <location>
        <position position="1"/>
    </location>
</feature>